<evidence type="ECO:0000313" key="9">
    <source>
        <dbReference type="Proteomes" id="UP001595711"/>
    </source>
</evidence>
<evidence type="ECO:0000313" key="8">
    <source>
        <dbReference type="EMBL" id="MFC3677753.1"/>
    </source>
</evidence>
<evidence type="ECO:0000256" key="3">
    <source>
        <dbReference type="ARBA" id="ARBA00022763"/>
    </source>
</evidence>
<dbReference type="PANTHER" id="PTHR35369:SF2">
    <property type="entry name" value="BLR3025 PROTEIN"/>
    <property type="match status" value="1"/>
</dbReference>
<evidence type="ECO:0000256" key="5">
    <source>
        <dbReference type="ARBA" id="ARBA00049244"/>
    </source>
</evidence>
<dbReference type="EC" id="2.7.7.7" evidence="2"/>
<dbReference type="RefSeq" id="WP_379729345.1">
    <property type="nucleotide sequence ID" value="NZ_JBHRYJ010000005.1"/>
</dbReference>
<organism evidence="8 9">
    <name type="scientific">Ferrovibrio xuzhouensis</name>
    <dbReference type="NCBI Taxonomy" id="1576914"/>
    <lineage>
        <taxon>Bacteria</taxon>
        <taxon>Pseudomonadati</taxon>
        <taxon>Pseudomonadota</taxon>
        <taxon>Alphaproteobacteria</taxon>
        <taxon>Rhodospirillales</taxon>
        <taxon>Rhodospirillaceae</taxon>
        <taxon>Ferrovibrio</taxon>
    </lineage>
</organism>
<comment type="catalytic activity">
    <reaction evidence="5">
        <text>DNA(n) + a 2'-deoxyribonucleoside 5'-triphosphate = DNA(n+1) + diphosphate</text>
        <dbReference type="Rhea" id="RHEA:22508"/>
        <dbReference type="Rhea" id="RHEA-COMP:17339"/>
        <dbReference type="Rhea" id="RHEA-COMP:17340"/>
        <dbReference type="ChEBI" id="CHEBI:33019"/>
        <dbReference type="ChEBI" id="CHEBI:61560"/>
        <dbReference type="ChEBI" id="CHEBI:173112"/>
        <dbReference type="EC" id="2.7.7.7"/>
    </reaction>
</comment>
<dbReference type="InterPro" id="IPR001126">
    <property type="entry name" value="UmuC"/>
</dbReference>
<name>A0ABV7VLC2_9PROT</name>
<keyword evidence="9" id="KW-1185">Reference proteome</keyword>
<evidence type="ECO:0000259" key="7">
    <source>
        <dbReference type="Pfam" id="PF11799"/>
    </source>
</evidence>
<accession>A0ABV7VLC2</accession>
<dbReference type="PANTHER" id="PTHR35369">
    <property type="entry name" value="BLR3025 PROTEIN-RELATED"/>
    <property type="match status" value="1"/>
</dbReference>
<comment type="subunit">
    <text evidence="1">Monomer.</text>
</comment>
<dbReference type="Pfam" id="PF11799">
    <property type="entry name" value="IMS_C"/>
    <property type="match status" value="1"/>
</dbReference>
<dbReference type="SUPFAM" id="SSF56672">
    <property type="entry name" value="DNA/RNA polymerases"/>
    <property type="match status" value="1"/>
</dbReference>
<feature type="domain" description="DNA polymerase Y-family little finger" evidence="7">
    <location>
        <begin position="245"/>
        <end position="319"/>
    </location>
</feature>
<dbReference type="Pfam" id="PF00817">
    <property type="entry name" value="IMS"/>
    <property type="match status" value="1"/>
</dbReference>
<comment type="function">
    <text evidence="4">Poorly processive, error-prone DNA polymerase involved in untargeted mutagenesis. Copies undamaged DNA at stalled replication forks, which arise in vivo from mismatched or misaligned primer ends. These misaligned primers can be extended by PolIV. Exhibits no 3'-5' exonuclease (proofreading) activity. May be involved in translesional synthesis, in conjunction with the beta clamp from PolIII.</text>
</comment>
<dbReference type="EMBL" id="JBHRYJ010000005">
    <property type="protein sequence ID" value="MFC3677753.1"/>
    <property type="molecule type" value="Genomic_DNA"/>
</dbReference>
<evidence type="ECO:0000256" key="1">
    <source>
        <dbReference type="ARBA" id="ARBA00011245"/>
    </source>
</evidence>
<evidence type="ECO:0000256" key="2">
    <source>
        <dbReference type="ARBA" id="ARBA00012417"/>
    </source>
</evidence>
<gene>
    <name evidence="8" type="ORF">ACFOOQ_19530</name>
</gene>
<comment type="caution">
    <text evidence="8">The sequence shown here is derived from an EMBL/GenBank/DDBJ whole genome shotgun (WGS) entry which is preliminary data.</text>
</comment>
<dbReference type="Proteomes" id="UP001595711">
    <property type="component" value="Unassembled WGS sequence"/>
</dbReference>
<dbReference type="InterPro" id="IPR017961">
    <property type="entry name" value="DNA_pol_Y-fam_little_finger"/>
</dbReference>
<evidence type="ECO:0000256" key="4">
    <source>
        <dbReference type="ARBA" id="ARBA00025589"/>
    </source>
</evidence>
<feature type="domain" description="UmuC" evidence="6">
    <location>
        <begin position="28"/>
        <end position="151"/>
    </location>
</feature>
<reference evidence="9" key="1">
    <citation type="journal article" date="2019" name="Int. J. Syst. Evol. Microbiol.">
        <title>The Global Catalogue of Microorganisms (GCM) 10K type strain sequencing project: providing services to taxonomists for standard genome sequencing and annotation.</title>
        <authorList>
            <consortium name="The Broad Institute Genomics Platform"/>
            <consortium name="The Broad Institute Genome Sequencing Center for Infectious Disease"/>
            <person name="Wu L."/>
            <person name="Ma J."/>
        </authorList>
    </citation>
    <scope>NUCLEOTIDE SEQUENCE [LARGE SCALE GENOMIC DNA]</scope>
    <source>
        <strain evidence="9">KCTC 42182</strain>
    </source>
</reference>
<proteinExistence type="predicted"/>
<sequence length="486" mass="54215">MRRFLSVWLPRWPTDRLRRRLSSQPYGPLALIQTTANTTRLYAVNTMAARMGLAPNMTLADAMALVPALGTGPADPQGDQAALERLADWCGRYSPWVATDGPDGLILDVTGVPHLFGGEEAMLNNAQGSFRRMHVIARCAIADSPAAAWAWARHGGGGVLPGRPDCLEPLGQLPVAALRIDARLADSLNTLGLKTVGAIANLPRAPLTKRFGPQLLERLDCLLIRRDEPISPRQQPAPWRSRAHLAEPISTREAIEQVLDQLLETLCPLLEKEHLGARQLALHAYRVDGDVQTIRIGTSAPSRNPKHLARLFRDPLDGIMPGFGFETFVLEATAADPFSAEQANLEGTHQTGSDFTQLIDRLQARLGDRAVFRYEPVQRRTPEASVVRLSPTARSHEEMPDLEPRPQRLMYQPEIVEMDNTGEAFTWRRIRRRIASVDGPERIRGEWTPGGLDVVSRDYFRIEDEAGRRYWVYRSLDGWFIQGMFA</sequence>
<protein>
    <recommendedName>
        <fullName evidence="2">DNA-directed DNA polymerase</fullName>
        <ecNumber evidence="2">2.7.7.7</ecNumber>
    </recommendedName>
</protein>
<keyword evidence="3" id="KW-0227">DNA damage</keyword>
<dbReference type="InterPro" id="IPR050356">
    <property type="entry name" value="SulA_CellDiv_inhibitor"/>
</dbReference>
<evidence type="ECO:0000259" key="6">
    <source>
        <dbReference type="Pfam" id="PF00817"/>
    </source>
</evidence>
<dbReference type="InterPro" id="IPR043502">
    <property type="entry name" value="DNA/RNA_pol_sf"/>
</dbReference>
<dbReference type="CDD" id="cd03468">
    <property type="entry name" value="PolY_like"/>
    <property type="match status" value="1"/>
</dbReference>